<gene>
    <name evidence="8" type="ORF">FYC62_04190</name>
</gene>
<dbReference type="AlphaFoldDB" id="A0A5C0VIX4"/>
<dbReference type="Proteomes" id="UP000323653">
    <property type="component" value="Chromosome"/>
</dbReference>
<dbReference type="Pfam" id="PF00271">
    <property type="entry name" value="Helicase_C"/>
    <property type="match status" value="1"/>
</dbReference>
<dbReference type="InterPro" id="IPR011545">
    <property type="entry name" value="DEAD/DEAH_box_helicase_dom"/>
</dbReference>
<keyword evidence="4" id="KW-0067">ATP-binding</keyword>
<dbReference type="GO" id="GO:0016787">
    <property type="term" value="F:hydrolase activity"/>
    <property type="evidence" value="ECO:0007669"/>
    <property type="project" value="UniProtKB-KW"/>
</dbReference>
<comment type="similarity">
    <text evidence="5">Belongs to the DEAD box helicase family.</text>
</comment>
<dbReference type="CDD" id="cd12252">
    <property type="entry name" value="RRM_DbpA"/>
    <property type="match status" value="1"/>
</dbReference>
<dbReference type="SMART" id="SM00487">
    <property type="entry name" value="DEXDc"/>
    <property type="match status" value="1"/>
</dbReference>
<dbReference type="PANTHER" id="PTHR47959">
    <property type="entry name" value="ATP-DEPENDENT RNA HELICASE RHLE-RELATED"/>
    <property type="match status" value="1"/>
</dbReference>
<dbReference type="CDD" id="cd00268">
    <property type="entry name" value="DEADc"/>
    <property type="match status" value="1"/>
</dbReference>
<accession>A0A5C0VIX4</accession>
<evidence type="ECO:0000256" key="4">
    <source>
        <dbReference type="ARBA" id="ARBA00022840"/>
    </source>
</evidence>
<dbReference type="EMBL" id="CP043329">
    <property type="protein sequence ID" value="QEK50964.1"/>
    <property type="molecule type" value="Genomic_DNA"/>
</dbReference>
<organism evidence="8 9">
    <name type="scientific">Pedobacter aquae</name>
    <dbReference type="NCBI Taxonomy" id="2605747"/>
    <lineage>
        <taxon>Bacteria</taxon>
        <taxon>Pseudomonadati</taxon>
        <taxon>Bacteroidota</taxon>
        <taxon>Sphingobacteriia</taxon>
        <taxon>Sphingobacteriales</taxon>
        <taxon>Sphingobacteriaceae</taxon>
        <taxon>Pedobacter</taxon>
    </lineage>
</organism>
<feature type="domain" description="Helicase ATP-binding" evidence="6">
    <location>
        <begin position="22"/>
        <end position="190"/>
    </location>
</feature>
<reference evidence="8 9" key="1">
    <citation type="submission" date="2019-08" db="EMBL/GenBank/DDBJ databases">
        <title>Pedobacter sp. nov., isolated from Han river, South Korea.</title>
        <authorList>
            <person name="Lee D.-H."/>
            <person name="Kim Y.-S."/>
            <person name="Hwang E.-M."/>
            <person name="Le Tran T.C."/>
            <person name="Cha C.-J."/>
        </authorList>
    </citation>
    <scope>NUCLEOTIDE SEQUENCE [LARGE SCALE GENOMIC DNA]</scope>
    <source>
        <strain evidence="8 9">CJ43</strain>
    </source>
</reference>
<dbReference type="GO" id="GO:0005524">
    <property type="term" value="F:ATP binding"/>
    <property type="evidence" value="ECO:0007669"/>
    <property type="project" value="UniProtKB-KW"/>
</dbReference>
<evidence type="ECO:0000259" key="7">
    <source>
        <dbReference type="PROSITE" id="PS51194"/>
    </source>
</evidence>
<dbReference type="GO" id="GO:0003676">
    <property type="term" value="F:nucleic acid binding"/>
    <property type="evidence" value="ECO:0007669"/>
    <property type="project" value="InterPro"/>
</dbReference>
<protein>
    <submittedName>
        <fullName evidence="8">DEAD/DEAH box helicase</fullName>
    </submittedName>
</protein>
<dbReference type="InterPro" id="IPR012677">
    <property type="entry name" value="Nucleotide-bd_a/b_plait_sf"/>
</dbReference>
<dbReference type="KEGG" id="pej:FYC62_04190"/>
<keyword evidence="2" id="KW-0378">Hydrolase</keyword>
<feature type="domain" description="Helicase C-terminal" evidence="7">
    <location>
        <begin position="199"/>
        <end position="363"/>
    </location>
</feature>
<dbReference type="InterPro" id="IPR027417">
    <property type="entry name" value="P-loop_NTPase"/>
</dbReference>
<dbReference type="InterPro" id="IPR044742">
    <property type="entry name" value="DEAD/DEAH_RhlB"/>
</dbReference>
<dbReference type="PROSITE" id="PS51192">
    <property type="entry name" value="HELICASE_ATP_BIND_1"/>
    <property type="match status" value="1"/>
</dbReference>
<dbReference type="GO" id="GO:0005829">
    <property type="term" value="C:cytosol"/>
    <property type="evidence" value="ECO:0007669"/>
    <property type="project" value="TreeGrafter"/>
</dbReference>
<evidence type="ECO:0000256" key="2">
    <source>
        <dbReference type="ARBA" id="ARBA00022801"/>
    </source>
</evidence>
<name>A0A5C0VIX4_9SPHI</name>
<keyword evidence="3 8" id="KW-0347">Helicase</keyword>
<dbReference type="Gene3D" id="3.40.50.300">
    <property type="entry name" value="P-loop containing nucleotide triphosphate hydrolases"/>
    <property type="match status" value="2"/>
</dbReference>
<evidence type="ECO:0000313" key="9">
    <source>
        <dbReference type="Proteomes" id="UP000323653"/>
    </source>
</evidence>
<dbReference type="InterPro" id="IPR001650">
    <property type="entry name" value="Helicase_C-like"/>
</dbReference>
<evidence type="ECO:0000256" key="5">
    <source>
        <dbReference type="ARBA" id="ARBA00038437"/>
    </source>
</evidence>
<dbReference type="PANTHER" id="PTHR47959:SF1">
    <property type="entry name" value="ATP-DEPENDENT RNA HELICASE DBPA"/>
    <property type="match status" value="1"/>
</dbReference>
<keyword evidence="9" id="KW-1185">Reference proteome</keyword>
<dbReference type="SMART" id="SM00490">
    <property type="entry name" value="HELICc"/>
    <property type="match status" value="1"/>
</dbReference>
<evidence type="ECO:0000256" key="3">
    <source>
        <dbReference type="ARBA" id="ARBA00022806"/>
    </source>
</evidence>
<dbReference type="Gene3D" id="3.30.70.330">
    <property type="match status" value="1"/>
</dbReference>
<proteinExistence type="inferred from homology"/>
<dbReference type="SUPFAM" id="SSF52540">
    <property type="entry name" value="P-loop containing nucleoside triphosphate hydrolases"/>
    <property type="match status" value="1"/>
</dbReference>
<evidence type="ECO:0000256" key="1">
    <source>
        <dbReference type="ARBA" id="ARBA00022741"/>
    </source>
</evidence>
<dbReference type="RefSeq" id="WP_149074042.1">
    <property type="nucleotide sequence ID" value="NZ_CP043329.1"/>
</dbReference>
<dbReference type="InterPro" id="IPR050079">
    <property type="entry name" value="DEAD_box_RNA_helicase"/>
</dbReference>
<dbReference type="InterPro" id="IPR005580">
    <property type="entry name" value="DbpA/CsdA_RNA-bd_dom"/>
</dbReference>
<sequence length="436" mass="48971">MLKELLQKLQITTLNEMQNAALEAIAQKNDVMVLSPTGSGKTLAFLLPIVEKLNHQIKGVQAIVVVPSRELAMQIDQVFRQLQSGYKITCCYGGHSTKVERSSLSDAPAIIVATPGRLAYHIRAGNFDVSSVKTLVLDEFDKSLELGFEEDMAEIVSSLFKLEQKVLTSATQLEDFPTFLELKQLKTLNFLNDAEAIPDLKTVILQSKSKEKFNILMDVLYRSKDGQSLVFCNHRDAVERITLMLADKGIENGVYHGGLVQQDREKALFKFRNGTYNILVTTDLASRGLDIPEIETVIHYQIPHTLDAFVHRNGRTARMKASGKAFLLLSEEETVPTYLNEYEFTDAVVEEQEVILNPTTWVTFYIAGGKKDKLSKMDIAGLLYKKGDLSKDEVGLIAIYDQMSYVAVKRKKAREVLKKVAQEKIKGKRYKIGVDE</sequence>
<dbReference type="PROSITE" id="PS51194">
    <property type="entry name" value="HELICASE_CTER"/>
    <property type="match status" value="1"/>
</dbReference>
<dbReference type="Pfam" id="PF03880">
    <property type="entry name" value="DbpA"/>
    <property type="match status" value="1"/>
</dbReference>
<evidence type="ECO:0000313" key="8">
    <source>
        <dbReference type="EMBL" id="QEK50964.1"/>
    </source>
</evidence>
<keyword evidence="1" id="KW-0547">Nucleotide-binding</keyword>
<evidence type="ECO:0000259" key="6">
    <source>
        <dbReference type="PROSITE" id="PS51192"/>
    </source>
</evidence>
<dbReference type="GO" id="GO:0003724">
    <property type="term" value="F:RNA helicase activity"/>
    <property type="evidence" value="ECO:0007669"/>
    <property type="project" value="TreeGrafter"/>
</dbReference>
<dbReference type="InterPro" id="IPR014001">
    <property type="entry name" value="Helicase_ATP-bd"/>
</dbReference>
<dbReference type="Pfam" id="PF00270">
    <property type="entry name" value="DEAD"/>
    <property type="match status" value="1"/>
</dbReference>
<dbReference type="CDD" id="cd18787">
    <property type="entry name" value="SF2_C_DEAD"/>
    <property type="match status" value="1"/>
</dbReference>